<dbReference type="AlphaFoldDB" id="A0A250X1A5"/>
<keyword evidence="1" id="KW-0732">Signal</keyword>
<feature type="chain" id="PRO_5013372629" evidence="1">
    <location>
        <begin position="24"/>
        <end position="228"/>
    </location>
</feature>
<dbReference type="OrthoDB" id="544608at2759"/>
<name>A0A250X1A5_9CHLO</name>
<comment type="caution">
    <text evidence="2">The sequence shown here is derived from an EMBL/GenBank/DDBJ whole genome shotgun (WGS) entry which is preliminary data.</text>
</comment>
<dbReference type="STRING" id="1157962.A0A250X1A5"/>
<organism evidence="2 3">
    <name type="scientific">Chlamydomonas eustigma</name>
    <dbReference type="NCBI Taxonomy" id="1157962"/>
    <lineage>
        <taxon>Eukaryota</taxon>
        <taxon>Viridiplantae</taxon>
        <taxon>Chlorophyta</taxon>
        <taxon>core chlorophytes</taxon>
        <taxon>Chlorophyceae</taxon>
        <taxon>CS clade</taxon>
        <taxon>Chlamydomonadales</taxon>
        <taxon>Chlamydomonadaceae</taxon>
        <taxon>Chlamydomonas</taxon>
    </lineage>
</organism>
<accession>A0A250X1A5</accession>
<evidence type="ECO:0000313" key="3">
    <source>
        <dbReference type="Proteomes" id="UP000232323"/>
    </source>
</evidence>
<reference evidence="2 3" key="1">
    <citation type="submission" date="2017-08" db="EMBL/GenBank/DDBJ databases">
        <title>Acidophilic green algal genome provides insights into adaptation to an acidic environment.</title>
        <authorList>
            <person name="Hirooka S."/>
            <person name="Hirose Y."/>
            <person name="Kanesaki Y."/>
            <person name="Higuchi S."/>
            <person name="Fujiwara T."/>
            <person name="Onuma R."/>
            <person name="Era A."/>
            <person name="Ohbayashi R."/>
            <person name="Uzuka A."/>
            <person name="Nozaki H."/>
            <person name="Yoshikawa H."/>
            <person name="Miyagishima S.Y."/>
        </authorList>
    </citation>
    <scope>NUCLEOTIDE SEQUENCE [LARGE SCALE GENOMIC DNA]</scope>
    <source>
        <strain evidence="2 3">NIES-2499</strain>
    </source>
</reference>
<sequence>MSICTPSPHRLSVCLLCTVLVTSLTVTAISAPFKSYGTGHHDNYQHRAAWAYKSHTPIHMLNRAQAYLGDTLRMNSFLQRMAQGETVTIAWQGSSVSLAGGSEHDDQIWVHQIHKWLEMTFSVCGDNATSHTLHQDSTEEYIRTGHTCTASNITLINLSVYASQLLFMEACKLYKVPRHVDLVVLEQAVSDEPYFLPMFKSPHRLALERMIRHLLTLPRHPAVLMVET</sequence>
<dbReference type="PANTHER" id="PTHR34407:SF1">
    <property type="entry name" value="SGNH HYDROLASE-TYPE ESTERASE DOMAIN-CONTAINING PROTEIN"/>
    <property type="match status" value="1"/>
</dbReference>
<feature type="signal peptide" evidence="1">
    <location>
        <begin position="1"/>
        <end position="23"/>
    </location>
</feature>
<evidence type="ECO:0000313" key="2">
    <source>
        <dbReference type="EMBL" id="GAX76861.1"/>
    </source>
</evidence>
<dbReference type="Proteomes" id="UP000232323">
    <property type="component" value="Unassembled WGS sequence"/>
</dbReference>
<keyword evidence="3" id="KW-1185">Reference proteome</keyword>
<dbReference type="EMBL" id="BEGY01000020">
    <property type="protein sequence ID" value="GAX76861.1"/>
    <property type="molecule type" value="Genomic_DNA"/>
</dbReference>
<evidence type="ECO:0000256" key="1">
    <source>
        <dbReference type="SAM" id="SignalP"/>
    </source>
</evidence>
<protein>
    <submittedName>
        <fullName evidence="2">Uncharacterized protein</fullName>
    </submittedName>
</protein>
<dbReference type="PANTHER" id="PTHR34407">
    <property type="entry name" value="EXPRESSED PROTEIN"/>
    <property type="match status" value="1"/>
</dbReference>
<gene>
    <name evidence="2" type="ORF">CEUSTIGMA_g4307.t1</name>
</gene>
<proteinExistence type="predicted"/>